<protein>
    <submittedName>
        <fullName evidence="2">Uncharacterized protein</fullName>
    </submittedName>
</protein>
<keyword evidence="1" id="KW-1133">Transmembrane helix</keyword>
<evidence type="ECO:0000313" key="2">
    <source>
        <dbReference type="EMBL" id="HHP81189.1"/>
    </source>
</evidence>
<evidence type="ECO:0000256" key="1">
    <source>
        <dbReference type="SAM" id="Phobius"/>
    </source>
</evidence>
<gene>
    <name evidence="3" type="ORF">ENL47_08665</name>
    <name evidence="2" type="ORF">ENM84_00845</name>
</gene>
<dbReference type="AlphaFoldDB" id="A0A7C5XLS8"/>
<accession>A0A7C5XLS8</accession>
<feature type="transmembrane region" description="Helical" evidence="1">
    <location>
        <begin position="14"/>
        <end position="38"/>
    </location>
</feature>
<sequence>MTGRSGFISALRRYIYLIYLSLGLLLTSLAILFMVWSIGYMERAFIATSLITLLIGFTLLSSGLYLLRLSAYIYASEKGV</sequence>
<keyword evidence="1" id="KW-0812">Transmembrane</keyword>
<organism evidence="2">
    <name type="scientific">Ignisphaera aggregans</name>
    <dbReference type="NCBI Taxonomy" id="334771"/>
    <lineage>
        <taxon>Archaea</taxon>
        <taxon>Thermoproteota</taxon>
        <taxon>Thermoprotei</taxon>
        <taxon>Desulfurococcales</taxon>
        <taxon>Desulfurococcaceae</taxon>
        <taxon>Ignisphaera</taxon>
    </lineage>
</organism>
<dbReference type="EMBL" id="DRZI01000028">
    <property type="protein sequence ID" value="HHP81189.1"/>
    <property type="molecule type" value="Genomic_DNA"/>
</dbReference>
<reference evidence="2" key="1">
    <citation type="journal article" date="2020" name="mSystems">
        <title>Genome- and Community-Level Interaction Insights into Carbon Utilization and Element Cycling Functions of Hydrothermarchaeota in Hydrothermal Sediment.</title>
        <authorList>
            <person name="Zhou Z."/>
            <person name="Liu Y."/>
            <person name="Xu W."/>
            <person name="Pan J."/>
            <person name="Luo Z.H."/>
            <person name="Li M."/>
        </authorList>
    </citation>
    <scope>NUCLEOTIDE SEQUENCE [LARGE SCALE GENOMIC DNA]</scope>
    <source>
        <strain evidence="3">SpSt-1</strain>
        <strain evidence="2">SpSt-1121</strain>
    </source>
</reference>
<keyword evidence="1" id="KW-0472">Membrane</keyword>
<evidence type="ECO:0000313" key="3">
    <source>
        <dbReference type="EMBL" id="HHR96851.1"/>
    </source>
</evidence>
<dbReference type="EMBL" id="DRUB01000174">
    <property type="protein sequence ID" value="HHR96851.1"/>
    <property type="molecule type" value="Genomic_DNA"/>
</dbReference>
<proteinExistence type="predicted"/>
<comment type="caution">
    <text evidence="2">The sequence shown here is derived from an EMBL/GenBank/DDBJ whole genome shotgun (WGS) entry which is preliminary data.</text>
</comment>
<feature type="transmembrane region" description="Helical" evidence="1">
    <location>
        <begin position="44"/>
        <end position="67"/>
    </location>
</feature>
<name>A0A7C5XLS8_9CREN</name>